<evidence type="ECO:0000313" key="1">
    <source>
        <dbReference type="EMBL" id="AGN70723.1"/>
    </source>
</evidence>
<dbReference type="AlphaFoldDB" id="R9UN81"/>
<proteinExistence type="predicted"/>
<gene>
    <name evidence="1" type="ORF">B2K_39600</name>
</gene>
<reference evidence="1 2" key="1">
    <citation type="submission" date="2013-06" db="EMBL/GenBank/DDBJ databases">
        <title>Complete genome sequence of Paenibacillus mucilaginosus K02.</title>
        <authorList>
            <person name="Xiao B."/>
            <person name="Sun L."/>
            <person name="Xiao L."/>
            <person name="Lian B."/>
        </authorList>
    </citation>
    <scope>NUCLEOTIDE SEQUENCE [LARGE SCALE GENOMIC DNA]</scope>
    <source>
        <strain evidence="1 2">K02</strain>
    </source>
</reference>
<accession>R9UN81</accession>
<protein>
    <submittedName>
        <fullName evidence="1">Uncharacterized protein</fullName>
    </submittedName>
</protein>
<name>R9UN81_9BACL</name>
<dbReference type="HOGENOM" id="CLU_3046111_0_0_9"/>
<evidence type="ECO:0000313" key="2">
    <source>
        <dbReference type="Proteomes" id="UP000007392"/>
    </source>
</evidence>
<dbReference type="EMBL" id="CP003422">
    <property type="protein sequence ID" value="AGN70723.1"/>
    <property type="molecule type" value="Genomic_DNA"/>
</dbReference>
<dbReference type="Proteomes" id="UP000007392">
    <property type="component" value="Chromosome"/>
</dbReference>
<organism evidence="1 2">
    <name type="scientific">Paenibacillus mucilaginosus K02</name>
    <dbReference type="NCBI Taxonomy" id="997761"/>
    <lineage>
        <taxon>Bacteria</taxon>
        <taxon>Bacillati</taxon>
        <taxon>Bacillota</taxon>
        <taxon>Bacilli</taxon>
        <taxon>Bacillales</taxon>
        <taxon>Paenibacillaceae</taxon>
        <taxon>Paenibacillus</taxon>
    </lineage>
</organism>
<sequence length="54" mass="6451">MMLKNLTCILFVKFLLHFLLRGRNVLRIRRIHRTLAICRMIVIIQNGHLFTMDG</sequence>
<dbReference type="KEGG" id="pmw:B2K_39600"/>